<dbReference type="STRING" id="391625.PPSIR1_38334"/>
<dbReference type="RefSeq" id="WP_006973035.1">
    <property type="nucleotide sequence ID" value="NZ_ABCS01000040.1"/>
</dbReference>
<evidence type="ECO:0000313" key="2">
    <source>
        <dbReference type="Proteomes" id="UP000005801"/>
    </source>
</evidence>
<comment type="caution">
    <text evidence="1">The sequence shown here is derived from an EMBL/GenBank/DDBJ whole genome shotgun (WGS) entry which is preliminary data.</text>
</comment>
<keyword evidence="2" id="KW-1185">Reference proteome</keyword>
<proteinExistence type="predicted"/>
<dbReference type="AlphaFoldDB" id="A6G8J0"/>
<sequence>MKLLSPIPTADEYLRLLRQDLEGARVLRFVIAYVSESGLAAIGSDLLAAALKQPGSFGLASLSCACGFTPLVGLQTMLEPEQGRLKYFVDPVVLGSQGDPALSLVHSKIVYIVRPDNRAVIYLGSHNWSGRGLGSDTPRSAEASMRFEFEFELSQLSGAGTDLPSEINRHLLQCFNLGASLPVHDDNLPIFEDWYRARCEREKPLPLDEYAVVIGACSTDGTSTYDHLWKAILTPGASIYLPCHVEDEGQILRLRQDRVLLMAWTSKEALEESKEPVLLFCKVTRQVAGKDSAFEGTSEGDIENFDLVLHDPRQGARISAGEEAGEPLTINLHNGHVFEYFTLSPVPASVTAASIDGGGPPKYQNYLQVYQVLLPEWLKQTEDPRDVGAREQMATRRDQGVWTAANLALTTNRQVQPEVSKNYRVPQQTREQIMGCFEEFFGLGEGRLEVRPVDPNVAPKELVRLAQSRLHYGYIGDSAVSDSDAFYSRVRPGRLAVDLAPMQKMSDEGEGSSVEARVQQLYAERLREILANVGIEDADLAAWEAKPPKRKTRAVDTVRLRVFDLDDPEDLPGVVADLRQRHGTAALADFTLLKEILLLAVSIQGAGLSQTVGRPLFQRLFDDIRHADTGFFCQIFVGTLEGLAETHCPDGWPAEQRGRSNAKRAITQFLKNHALGEDRVWQMLCLEYLRGQ</sequence>
<accession>A6G8J0</accession>
<reference evidence="1 2" key="1">
    <citation type="submission" date="2007-06" db="EMBL/GenBank/DDBJ databases">
        <authorList>
            <person name="Shimkets L."/>
            <person name="Ferriera S."/>
            <person name="Johnson J."/>
            <person name="Kravitz S."/>
            <person name="Beeson K."/>
            <person name="Sutton G."/>
            <person name="Rogers Y.-H."/>
            <person name="Friedman R."/>
            <person name="Frazier M."/>
            <person name="Venter J.C."/>
        </authorList>
    </citation>
    <scope>NUCLEOTIDE SEQUENCE [LARGE SCALE GENOMIC DNA]</scope>
    <source>
        <strain evidence="1 2">SIR-1</strain>
    </source>
</reference>
<dbReference type="EMBL" id="ABCS01000040">
    <property type="protein sequence ID" value="EDM77767.1"/>
    <property type="molecule type" value="Genomic_DNA"/>
</dbReference>
<organism evidence="1 2">
    <name type="scientific">Plesiocystis pacifica SIR-1</name>
    <dbReference type="NCBI Taxonomy" id="391625"/>
    <lineage>
        <taxon>Bacteria</taxon>
        <taxon>Pseudomonadati</taxon>
        <taxon>Myxococcota</taxon>
        <taxon>Polyangia</taxon>
        <taxon>Nannocystales</taxon>
        <taxon>Nannocystaceae</taxon>
        <taxon>Plesiocystis</taxon>
    </lineage>
</organism>
<protein>
    <submittedName>
        <fullName evidence="1">Uncharacterized protein</fullName>
    </submittedName>
</protein>
<dbReference type="Proteomes" id="UP000005801">
    <property type="component" value="Unassembled WGS sequence"/>
</dbReference>
<gene>
    <name evidence="1" type="ORF">PPSIR1_38334</name>
</gene>
<name>A6G8J0_9BACT</name>
<evidence type="ECO:0000313" key="1">
    <source>
        <dbReference type="EMBL" id="EDM77767.1"/>
    </source>
</evidence>
<dbReference type="OrthoDB" id="9553461at2"/>